<dbReference type="InterPro" id="IPR036271">
    <property type="entry name" value="Tet_transcr_reg_TetR-rel_C_sf"/>
</dbReference>
<dbReference type="PANTHER" id="PTHR30328">
    <property type="entry name" value="TRANSCRIPTIONAL REPRESSOR"/>
    <property type="match status" value="1"/>
</dbReference>
<dbReference type="InterPro" id="IPR013573">
    <property type="entry name" value="Tscrpt_reg_YcdC_C"/>
</dbReference>
<reference evidence="4" key="1">
    <citation type="journal article" date="2014" name="Int. J. Syst. Evol. Microbiol.">
        <title>Complete genome of a new Firmicutes species belonging to the dominant human colonic microbiota ('Ruminococcus bicirculans') reveals two chromosomes and a selective capacity to utilize plant glucans.</title>
        <authorList>
            <consortium name="NISC Comparative Sequencing Program"/>
            <person name="Wegmann U."/>
            <person name="Louis P."/>
            <person name="Goesmann A."/>
            <person name="Henrissat B."/>
            <person name="Duncan S.H."/>
            <person name="Flint H.J."/>
        </authorList>
    </citation>
    <scope>NUCLEOTIDE SEQUENCE</scope>
    <source>
        <strain evidence="4">NBRC 111146</strain>
    </source>
</reference>
<dbReference type="GO" id="GO:0003677">
    <property type="term" value="F:DNA binding"/>
    <property type="evidence" value="ECO:0007669"/>
    <property type="project" value="UniProtKB-UniRule"/>
</dbReference>
<evidence type="ECO:0000313" key="5">
    <source>
        <dbReference type="EMBL" id="TVO36731.1"/>
    </source>
</evidence>
<dbReference type="Gene3D" id="1.10.357.10">
    <property type="entry name" value="Tetracycline Repressor, domain 2"/>
    <property type="match status" value="1"/>
</dbReference>
<evidence type="ECO:0000259" key="3">
    <source>
        <dbReference type="PROSITE" id="PS50977"/>
    </source>
</evidence>
<keyword evidence="1 2" id="KW-0238">DNA-binding</keyword>
<organism evidence="5 6">
    <name type="scientific">Vibrio algivorus</name>
    <dbReference type="NCBI Taxonomy" id="1667024"/>
    <lineage>
        <taxon>Bacteria</taxon>
        <taxon>Pseudomonadati</taxon>
        <taxon>Pseudomonadota</taxon>
        <taxon>Gammaproteobacteria</taxon>
        <taxon>Vibrionales</taxon>
        <taxon>Vibrionaceae</taxon>
        <taxon>Vibrio</taxon>
    </lineage>
</organism>
<evidence type="ECO:0000313" key="4">
    <source>
        <dbReference type="EMBL" id="GLT15412.1"/>
    </source>
</evidence>
<dbReference type="EMBL" id="VMKJ01000014">
    <property type="protein sequence ID" value="TVO36731.1"/>
    <property type="molecule type" value="Genomic_DNA"/>
</dbReference>
<reference evidence="7" key="2">
    <citation type="journal article" date="2019" name="Int. J. Syst. Evol. Microbiol.">
        <title>The Global Catalogue of Microorganisms (GCM) 10K type strain sequencing project: providing services to taxonomists for standard genome sequencing and annotation.</title>
        <authorList>
            <consortium name="The Broad Institute Genomics Platform"/>
            <consortium name="The Broad Institute Genome Sequencing Center for Infectious Disease"/>
            <person name="Wu L."/>
            <person name="Ma J."/>
        </authorList>
    </citation>
    <scope>NUCLEOTIDE SEQUENCE [LARGE SCALE GENOMIC DNA]</scope>
    <source>
        <strain evidence="7">NBRC 111146</strain>
    </source>
</reference>
<proteinExistence type="predicted"/>
<evidence type="ECO:0000256" key="2">
    <source>
        <dbReference type="PROSITE-ProRule" id="PRU00335"/>
    </source>
</evidence>
<evidence type="ECO:0000313" key="6">
    <source>
        <dbReference type="Proteomes" id="UP000319828"/>
    </source>
</evidence>
<gene>
    <name evidence="5" type="ORF">FOF44_08565</name>
    <name evidence="4" type="ORF">GCM10007931_23870</name>
</gene>
<dbReference type="SUPFAM" id="SSF46689">
    <property type="entry name" value="Homeodomain-like"/>
    <property type="match status" value="1"/>
</dbReference>
<dbReference type="Proteomes" id="UP001157156">
    <property type="component" value="Unassembled WGS sequence"/>
</dbReference>
<dbReference type="Pfam" id="PF00440">
    <property type="entry name" value="TetR_N"/>
    <property type="match status" value="1"/>
</dbReference>
<reference evidence="5 6" key="3">
    <citation type="submission" date="2019-07" db="EMBL/GenBank/DDBJ databases">
        <title>The draft genome sequence of Vibrio algivorus M1486.</title>
        <authorList>
            <person name="Meng X."/>
        </authorList>
    </citation>
    <scope>NUCLEOTIDE SEQUENCE [LARGE SCALE GENOMIC DNA]</scope>
    <source>
        <strain evidence="5 6">M1486</strain>
    </source>
</reference>
<dbReference type="EMBL" id="BSPV01000008">
    <property type="protein sequence ID" value="GLT15412.1"/>
    <property type="molecule type" value="Genomic_DNA"/>
</dbReference>
<reference evidence="4" key="4">
    <citation type="submission" date="2023-01" db="EMBL/GenBank/DDBJ databases">
        <title>Draft genome sequence of Vibrio algivorus strain NBRC 111146.</title>
        <authorList>
            <person name="Sun Q."/>
            <person name="Mori K."/>
        </authorList>
    </citation>
    <scope>NUCLEOTIDE SEQUENCE</scope>
    <source>
        <strain evidence="4">NBRC 111146</strain>
    </source>
</reference>
<keyword evidence="7" id="KW-1185">Reference proteome</keyword>
<dbReference type="InterPro" id="IPR009057">
    <property type="entry name" value="Homeodomain-like_sf"/>
</dbReference>
<feature type="DNA-binding region" description="H-T-H motif" evidence="2">
    <location>
        <begin position="29"/>
        <end position="48"/>
    </location>
</feature>
<sequence length="205" mass="23228">MAKVRERNQSVIIEAASQHFAKHGYAATKVADIAKEANIPKPNIYYYYNSKDNLYRAVLESVTVPLLQSSKPIQELDDPIEALTEYIKTKLIISRDHAYASKVFANEVMSGGQSLPKDIEDELQQQSEMIIAKFQSWIDQGRMDTVSPHHLMFTIWAATQTYADFGWQICRVMNKNKLARKDYDEAAEFLTSMILKGCGVNSNNG</sequence>
<dbReference type="InterPro" id="IPR050109">
    <property type="entry name" value="HTH-type_TetR-like_transc_reg"/>
</dbReference>
<dbReference type="OrthoDB" id="6860332at2"/>
<dbReference type="AlphaFoldDB" id="A0A557P7U6"/>
<dbReference type="Pfam" id="PF08362">
    <property type="entry name" value="TetR_C_3"/>
    <property type="match status" value="1"/>
</dbReference>
<dbReference type="PRINTS" id="PR00455">
    <property type="entry name" value="HTHTETR"/>
</dbReference>
<dbReference type="InterPro" id="IPR001647">
    <property type="entry name" value="HTH_TetR"/>
</dbReference>
<dbReference type="PROSITE" id="PS50977">
    <property type="entry name" value="HTH_TETR_2"/>
    <property type="match status" value="1"/>
</dbReference>
<dbReference type="SUPFAM" id="SSF48498">
    <property type="entry name" value="Tetracyclin repressor-like, C-terminal domain"/>
    <property type="match status" value="1"/>
</dbReference>
<dbReference type="RefSeq" id="WP_089123759.1">
    <property type="nucleotide sequence ID" value="NZ_BSPV01000008.1"/>
</dbReference>
<accession>A0A557P7U6</accession>
<protein>
    <submittedName>
        <fullName evidence="4 5">Transcriptional regulator</fullName>
    </submittedName>
</protein>
<feature type="domain" description="HTH tetR-type" evidence="3">
    <location>
        <begin position="6"/>
        <end position="66"/>
    </location>
</feature>
<dbReference type="Proteomes" id="UP000319828">
    <property type="component" value="Unassembled WGS sequence"/>
</dbReference>
<dbReference type="Gene3D" id="1.10.10.60">
    <property type="entry name" value="Homeodomain-like"/>
    <property type="match status" value="1"/>
</dbReference>
<comment type="caution">
    <text evidence="5">The sequence shown here is derived from an EMBL/GenBank/DDBJ whole genome shotgun (WGS) entry which is preliminary data.</text>
</comment>
<name>A0A557P7U6_9VIBR</name>
<dbReference type="GO" id="GO:0045892">
    <property type="term" value="P:negative regulation of DNA-templated transcription"/>
    <property type="evidence" value="ECO:0007669"/>
    <property type="project" value="InterPro"/>
</dbReference>
<dbReference type="PANTHER" id="PTHR30328:SF54">
    <property type="entry name" value="HTH-TYPE TRANSCRIPTIONAL REPRESSOR SCO4008"/>
    <property type="match status" value="1"/>
</dbReference>
<evidence type="ECO:0000313" key="7">
    <source>
        <dbReference type="Proteomes" id="UP001157156"/>
    </source>
</evidence>
<evidence type="ECO:0000256" key="1">
    <source>
        <dbReference type="ARBA" id="ARBA00023125"/>
    </source>
</evidence>